<evidence type="ECO:0000313" key="1">
    <source>
        <dbReference type="EMBL" id="POW03665.1"/>
    </source>
</evidence>
<dbReference type="Proteomes" id="UP000239156">
    <property type="component" value="Unassembled WGS sequence"/>
</dbReference>
<sequence>MTESRPTFVASLLESIQSNSLLSSDNSIVCFASLIDPQDSFTCDIFSIDKVALKQEQHRSVTSDKFVAIQFLIFL</sequence>
<keyword evidence="2" id="KW-1185">Reference proteome</keyword>
<gene>
    <name evidence="1" type="ORF">PSTT_10943</name>
</gene>
<proteinExistence type="predicted"/>
<dbReference type="AlphaFoldDB" id="A0A2S4V2K3"/>
<organism evidence="1 2">
    <name type="scientific">Puccinia striiformis</name>
    <dbReference type="NCBI Taxonomy" id="27350"/>
    <lineage>
        <taxon>Eukaryota</taxon>
        <taxon>Fungi</taxon>
        <taxon>Dikarya</taxon>
        <taxon>Basidiomycota</taxon>
        <taxon>Pucciniomycotina</taxon>
        <taxon>Pucciniomycetes</taxon>
        <taxon>Pucciniales</taxon>
        <taxon>Pucciniaceae</taxon>
        <taxon>Puccinia</taxon>
    </lineage>
</organism>
<reference evidence="1" key="1">
    <citation type="submission" date="2017-12" db="EMBL/GenBank/DDBJ databases">
        <title>Gene loss provides genomic basis for host adaptation in cereal stripe rust fungi.</title>
        <authorList>
            <person name="Xia C."/>
        </authorList>
    </citation>
    <scope>NUCLEOTIDE SEQUENCE [LARGE SCALE GENOMIC DNA]</scope>
    <source>
        <strain evidence="1">93-210</strain>
    </source>
</reference>
<name>A0A2S4V2K3_9BASI</name>
<protein>
    <submittedName>
        <fullName evidence="1">Uncharacterized protein</fullName>
    </submittedName>
</protein>
<evidence type="ECO:0000313" key="2">
    <source>
        <dbReference type="Proteomes" id="UP000239156"/>
    </source>
</evidence>
<dbReference type="EMBL" id="PKSL01000122">
    <property type="protein sequence ID" value="POW03665.1"/>
    <property type="molecule type" value="Genomic_DNA"/>
</dbReference>
<dbReference type="VEuPathDB" id="FungiDB:PSTT_10943"/>
<comment type="caution">
    <text evidence="1">The sequence shown here is derived from an EMBL/GenBank/DDBJ whole genome shotgun (WGS) entry which is preliminary data.</text>
</comment>
<accession>A0A2S4V2K3</accession>